<name>A0ABN9U5X7_9DINO</name>
<dbReference type="Proteomes" id="UP001189429">
    <property type="component" value="Unassembled WGS sequence"/>
</dbReference>
<proteinExistence type="predicted"/>
<keyword evidence="3" id="KW-1185">Reference proteome</keyword>
<evidence type="ECO:0008006" key="4">
    <source>
        <dbReference type="Google" id="ProtNLM"/>
    </source>
</evidence>
<evidence type="ECO:0000256" key="1">
    <source>
        <dbReference type="SAM" id="MobiDB-lite"/>
    </source>
</evidence>
<organism evidence="2 3">
    <name type="scientific">Prorocentrum cordatum</name>
    <dbReference type="NCBI Taxonomy" id="2364126"/>
    <lineage>
        <taxon>Eukaryota</taxon>
        <taxon>Sar</taxon>
        <taxon>Alveolata</taxon>
        <taxon>Dinophyceae</taxon>
        <taxon>Prorocentrales</taxon>
        <taxon>Prorocentraceae</taxon>
        <taxon>Prorocentrum</taxon>
    </lineage>
</organism>
<protein>
    <recommendedName>
        <fullName evidence="4">MYND-type domain-containing protein</fullName>
    </recommendedName>
</protein>
<accession>A0ABN9U5X7</accession>
<gene>
    <name evidence="2" type="ORF">PCOR1329_LOCUS45532</name>
</gene>
<sequence length="509" mass="54428">MLGRICALRYDLSGWIRPLDSQAETCVPFDAVEGAALWGPPARPRINQEVVFDLRSPLRNRRATNLRGYCAAGSSDTGGASPAVGSSEAARGTQRAPPVAALHSRAAQPRARSSPTGSLAEASPPPRCGAAAVPAAEGCCRASRGSRWDSADVRASRGDEQPLRGIAPDVYASEHGRGGAAASAAPRQVETLRGVRRAQSRRLAELGTPQRAVRDELVAAALAAAREALRRGDPEAMVNAVVDIIALLSPPRRPGVRAQGLPMPEGAVDRLRAARQRALRRALLRLLSGQGGPDLSDAGTRSLLRCPLAHLARMLRGVQLGSMRSAVQWTRIADVFAAASWSLASGADGLLARARSRSTRPLHRTRAGAVFEPNWKLKQLGTVSCRPGSAVTLRCKICGHSIISEYFFLSPRTGKTRVLVPRGNGNESCAGRYSATDGTPCIVDLIGGMDYCKHTILRKDCSECGGSALCQHGFRQRSCRQCRLTTSDSSRAWELAHRQHRELCVSARM</sequence>
<dbReference type="EMBL" id="CAUYUJ010015476">
    <property type="protein sequence ID" value="CAK0854408.1"/>
    <property type="molecule type" value="Genomic_DNA"/>
</dbReference>
<comment type="caution">
    <text evidence="2">The sequence shown here is derived from an EMBL/GenBank/DDBJ whole genome shotgun (WGS) entry which is preliminary data.</text>
</comment>
<reference evidence="2" key="1">
    <citation type="submission" date="2023-10" db="EMBL/GenBank/DDBJ databases">
        <authorList>
            <person name="Chen Y."/>
            <person name="Shah S."/>
            <person name="Dougan E. K."/>
            <person name="Thang M."/>
            <person name="Chan C."/>
        </authorList>
    </citation>
    <scope>NUCLEOTIDE SEQUENCE [LARGE SCALE GENOMIC DNA]</scope>
</reference>
<evidence type="ECO:0000313" key="2">
    <source>
        <dbReference type="EMBL" id="CAK0854408.1"/>
    </source>
</evidence>
<feature type="region of interest" description="Disordered" evidence="1">
    <location>
        <begin position="70"/>
        <end position="132"/>
    </location>
</feature>
<evidence type="ECO:0000313" key="3">
    <source>
        <dbReference type="Proteomes" id="UP001189429"/>
    </source>
</evidence>